<accession>A0A2S6GJR1</accession>
<keyword evidence="3" id="KW-1185">Reference proteome</keyword>
<evidence type="ECO:0000313" key="2">
    <source>
        <dbReference type="EMBL" id="PPK65457.1"/>
    </source>
</evidence>
<dbReference type="EMBL" id="PTIX01000014">
    <property type="protein sequence ID" value="PPK65457.1"/>
    <property type="molecule type" value="Genomic_DNA"/>
</dbReference>
<dbReference type="RefSeq" id="WP_181043696.1">
    <property type="nucleotide sequence ID" value="NZ_CP154825.1"/>
</dbReference>
<organism evidence="2 3">
    <name type="scientific">Actinokineospora auranticolor</name>
    <dbReference type="NCBI Taxonomy" id="155976"/>
    <lineage>
        <taxon>Bacteria</taxon>
        <taxon>Bacillati</taxon>
        <taxon>Actinomycetota</taxon>
        <taxon>Actinomycetes</taxon>
        <taxon>Pseudonocardiales</taxon>
        <taxon>Pseudonocardiaceae</taxon>
        <taxon>Actinokineospora</taxon>
    </lineage>
</organism>
<reference evidence="2 3" key="1">
    <citation type="submission" date="2018-02" db="EMBL/GenBank/DDBJ databases">
        <title>Genomic Encyclopedia of Archaeal and Bacterial Type Strains, Phase II (KMG-II): from individual species to whole genera.</title>
        <authorList>
            <person name="Goeker M."/>
        </authorList>
    </citation>
    <scope>NUCLEOTIDE SEQUENCE [LARGE SCALE GENOMIC DNA]</scope>
    <source>
        <strain evidence="2 3">YU 961-1</strain>
    </source>
</reference>
<dbReference type="AlphaFoldDB" id="A0A2S6GJR1"/>
<gene>
    <name evidence="2" type="ORF">CLV40_114109</name>
</gene>
<protein>
    <recommendedName>
        <fullName evidence="1">DUF6292 domain-containing protein</fullName>
    </recommendedName>
</protein>
<dbReference type="Pfam" id="PF19809">
    <property type="entry name" value="DUF6292"/>
    <property type="match status" value="1"/>
</dbReference>
<feature type="domain" description="DUF6292" evidence="1">
    <location>
        <begin position="22"/>
        <end position="108"/>
    </location>
</feature>
<name>A0A2S6GJR1_9PSEU</name>
<evidence type="ECO:0000259" key="1">
    <source>
        <dbReference type="Pfam" id="PF19809"/>
    </source>
</evidence>
<evidence type="ECO:0000313" key="3">
    <source>
        <dbReference type="Proteomes" id="UP000239203"/>
    </source>
</evidence>
<dbReference type="InterPro" id="IPR046259">
    <property type="entry name" value="DUF6292"/>
</dbReference>
<dbReference type="Proteomes" id="UP000239203">
    <property type="component" value="Unassembled WGS sequence"/>
</dbReference>
<proteinExistence type="predicted"/>
<sequence>MTAILEPSLGFQHPAHRALRAYLHAVAAELGIGPESTTVDDDTPVSGYLAVDLRLPSHPGRDVALLWDERHGWSAAVETHSGEDLIVVGYLGGDTVAPSPARVARFTNALQRGDRAAASTTPPAIRAAAGPEELAALFRTTLAAA</sequence>
<comment type="caution">
    <text evidence="2">The sequence shown here is derived from an EMBL/GenBank/DDBJ whole genome shotgun (WGS) entry which is preliminary data.</text>
</comment>